<dbReference type="PANTHER" id="PTHR11409">
    <property type="entry name" value="ADENOSINE DEAMINASE"/>
    <property type="match status" value="1"/>
</dbReference>
<sequence>MEVEPSNTAAADVVLLETHVQYSVGSPLYTEAQLAFCRLVPKIELHAHLNGSVRLSTLRELAAMHNIDPSSAMFLNHMDDRTLTECFGVFEVVHKITTSHQVLRRITREMCEDAEEDGVVYMEIRTTPKDRPEVNMTKRSYVEAVLEGIDEYRTAGGAHSCITKLLLSIDRRENGTSAMETVHLAASFSGNCIIGIDLSGNPSLGNFSIWLSALRLAGDCGLKVTLHAAEVPNAEEMHAMLNFAPDRFGHVCFLDDACASRLVESRIPLELCLTSNLITKLVASYAQHHFIDHYRAGRNPIVLCTDDSGVFGTCLSREYAIAMGTFGLSECDVLEMAKGSLEAAFLSEQEKEALKTRVNDATVALQRRCKSGSLP</sequence>
<keyword evidence="3" id="KW-0479">Metal-binding</keyword>
<protein>
    <recommendedName>
        <fullName evidence="8">Adenosine deaminase domain-containing protein</fullName>
    </recommendedName>
</protein>
<reference evidence="9 10" key="2">
    <citation type="journal article" date="2014" name="J. Gen. Appl. Microbiol.">
        <title>The early diverging ascomycetous budding yeast Saitoella complicata has three histone deacetylases belonging to the Clr6, Hos2, and Rpd3 lineages.</title>
        <authorList>
            <person name="Nishida H."/>
            <person name="Matsumoto T."/>
            <person name="Kondo S."/>
            <person name="Hamamoto M."/>
            <person name="Yoshikawa H."/>
        </authorList>
    </citation>
    <scope>NUCLEOTIDE SEQUENCE [LARGE SCALE GENOMIC DNA]</scope>
    <source>
        <strain evidence="9 10">NRRL Y-17804</strain>
    </source>
</reference>
<dbReference type="STRING" id="698492.A0A0E9NR52"/>
<comment type="caution">
    <text evidence="9">The sequence shown here is derived from an EMBL/GenBank/DDBJ whole genome shotgun (WGS) entry which is preliminary data.</text>
</comment>
<keyword evidence="10" id="KW-1185">Reference proteome</keyword>
<dbReference type="GO" id="GO:0046872">
    <property type="term" value="F:metal ion binding"/>
    <property type="evidence" value="ECO:0007669"/>
    <property type="project" value="UniProtKB-KW"/>
</dbReference>
<dbReference type="InterPro" id="IPR032466">
    <property type="entry name" value="Metal_Hydrolase"/>
</dbReference>
<dbReference type="AlphaFoldDB" id="A0A0E9NR52"/>
<feature type="domain" description="Adenosine deaminase" evidence="8">
    <location>
        <begin position="41"/>
        <end position="360"/>
    </location>
</feature>
<accession>A0A0E9NR52</accession>
<dbReference type="Proteomes" id="UP000033140">
    <property type="component" value="Unassembled WGS sequence"/>
</dbReference>
<comment type="similarity">
    <text evidence="2">Belongs to the metallo-dependent hydrolases superfamily. Adenosine and AMP deaminases family.</text>
</comment>
<dbReference type="Gene3D" id="3.20.20.140">
    <property type="entry name" value="Metal-dependent hydrolases"/>
    <property type="match status" value="1"/>
</dbReference>
<evidence type="ECO:0000256" key="5">
    <source>
        <dbReference type="ARBA" id="ARBA00022833"/>
    </source>
</evidence>
<evidence type="ECO:0000256" key="3">
    <source>
        <dbReference type="ARBA" id="ARBA00022723"/>
    </source>
</evidence>
<dbReference type="GO" id="GO:0009117">
    <property type="term" value="P:nucleotide metabolic process"/>
    <property type="evidence" value="ECO:0007669"/>
    <property type="project" value="UniProtKB-KW"/>
</dbReference>
<dbReference type="OMA" id="RPQFKPY"/>
<dbReference type="GO" id="GO:0004000">
    <property type="term" value="F:adenosine deaminase activity"/>
    <property type="evidence" value="ECO:0007669"/>
    <property type="project" value="TreeGrafter"/>
</dbReference>
<comment type="cofactor">
    <cofactor evidence="1">
        <name>Zn(2+)</name>
        <dbReference type="ChEBI" id="CHEBI:29105"/>
    </cofactor>
</comment>
<dbReference type="Pfam" id="PF00962">
    <property type="entry name" value="A_deaminase"/>
    <property type="match status" value="1"/>
</dbReference>
<evidence type="ECO:0000256" key="2">
    <source>
        <dbReference type="ARBA" id="ARBA00006676"/>
    </source>
</evidence>
<gene>
    <name evidence="9" type="ORF">G7K_6368-t1</name>
</gene>
<organism evidence="9 10">
    <name type="scientific">Saitoella complicata (strain BCRC 22490 / CBS 7301 / JCM 7358 / NBRC 10748 / NRRL Y-17804)</name>
    <dbReference type="NCBI Taxonomy" id="698492"/>
    <lineage>
        <taxon>Eukaryota</taxon>
        <taxon>Fungi</taxon>
        <taxon>Dikarya</taxon>
        <taxon>Ascomycota</taxon>
        <taxon>Taphrinomycotina</taxon>
        <taxon>Taphrinomycotina incertae sedis</taxon>
        <taxon>Saitoella</taxon>
    </lineage>
</organism>
<reference evidence="9 10" key="1">
    <citation type="journal article" date="2011" name="J. Gen. Appl. Microbiol.">
        <title>Draft genome sequencing of the enigmatic yeast Saitoella complicata.</title>
        <authorList>
            <person name="Nishida H."/>
            <person name="Hamamoto M."/>
            <person name="Sugiyama J."/>
        </authorList>
    </citation>
    <scope>NUCLEOTIDE SEQUENCE [LARGE SCALE GENOMIC DNA]</scope>
    <source>
        <strain evidence="9 10">NRRL Y-17804</strain>
    </source>
</reference>
<evidence type="ECO:0000256" key="1">
    <source>
        <dbReference type="ARBA" id="ARBA00001947"/>
    </source>
</evidence>
<keyword evidence="6" id="KW-0546">Nucleotide metabolism</keyword>
<evidence type="ECO:0000256" key="6">
    <source>
        <dbReference type="ARBA" id="ARBA00023080"/>
    </source>
</evidence>
<evidence type="ECO:0000259" key="8">
    <source>
        <dbReference type="Pfam" id="PF00962"/>
    </source>
</evidence>
<dbReference type="CDD" id="cd00443">
    <property type="entry name" value="ADA_AMPD"/>
    <property type="match status" value="1"/>
</dbReference>
<evidence type="ECO:0000313" key="9">
    <source>
        <dbReference type="EMBL" id="GAO52288.1"/>
    </source>
</evidence>
<dbReference type="GO" id="GO:0006154">
    <property type="term" value="P:adenosine catabolic process"/>
    <property type="evidence" value="ECO:0007669"/>
    <property type="project" value="TreeGrafter"/>
</dbReference>
<comment type="catalytic activity">
    <reaction evidence="7">
        <text>N(6)-methyl-AMP + H2O + H(+) = IMP + methylamine</text>
        <dbReference type="Rhea" id="RHEA:16001"/>
        <dbReference type="ChEBI" id="CHEBI:15377"/>
        <dbReference type="ChEBI" id="CHEBI:15378"/>
        <dbReference type="ChEBI" id="CHEBI:58053"/>
        <dbReference type="ChEBI" id="CHEBI:59338"/>
        <dbReference type="ChEBI" id="CHEBI:144842"/>
    </reaction>
    <physiologicalReaction direction="left-to-right" evidence="7">
        <dbReference type="Rhea" id="RHEA:16002"/>
    </physiologicalReaction>
</comment>
<keyword evidence="5" id="KW-0862">Zinc</keyword>
<dbReference type="InterPro" id="IPR006330">
    <property type="entry name" value="Ado/ade_deaminase"/>
</dbReference>
<evidence type="ECO:0000256" key="4">
    <source>
        <dbReference type="ARBA" id="ARBA00022801"/>
    </source>
</evidence>
<evidence type="ECO:0000256" key="7">
    <source>
        <dbReference type="ARBA" id="ARBA00048787"/>
    </source>
</evidence>
<dbReference type="RefSeq" id="XP_019022772.1">
    <property type="nucleotide sequence ID" value="XM_019166936.1"/>
</dbReference>
<name>A0A0E9NR52_SAICN</name>
<dbReference type="PANTHER" id="PTHR11409:SF42">
    <property type="entry name" value="ADENOSINE DEAMINASE-LIKE PROTEIN"/>
    <property type="match status" value="1"/>
</dbReference>
<dbReference type="InterPro" id="IPR001365">
    <property type="entry name" value="A_deaminase_dom"/>
</dbReference>
<reference evidence="9 10" key="3">
    <citation type="journal article" date="2015" name="Genome Announc.">
        <title>Draft Genome Sequence of the Archiascomycetous Yeast Saitoella complicata.</title>
        <authorList>
            <person name="Yamauchi K."/>
            <person name="Kondo S."/>
            <person name="Hamamoto M."/>
            <person name="Takahashi Y."/>
            <person name="Ogura Y."/>
            <person name="Hayashi T."/>
            <person name="Nishida H."/>
        </authorList>
    </citation>
    <scope>NUCLEOTIDE SEQUENCE [LARGE SCALE GENOMIC DNA]</scope>
    <source>
        <strain evidence="9 10">NRRL Y-17804</strain>
    </source>
</reference>
<proteinExistence type="inferred from homology"/>
<dbReference type="GO" id="GO:0046103">
    <property type="term" value="P:inosine biosynthetic process"/>
    <property type="evidence" value="ECO:0007669"/>
    <property type="project" value="TreeGrafter"/>
</dbReference>
<evidence type="ECO:0000313" key="10">
    <source>
        <dbReference type="Proteomes" id="UP000033140"/>
    </source>
</evidence>
<dbReference type="SUPFAM" id="SSF51556">
    <property type="entry name" value="Metallo-dependent hydrolases"/>
    <property type="match status" value="1"/>
</dbReference>
<dbReference type="OrthoDB" id="272271at2759"/>
<dbReference type="EMBL" id="BACD03000064">
    <property type="protein sequence ID" value="GAO52288.1"/>
    <property type="molecule type" value="Genomic_DNA"/>
</dbReference>
<keyword evidence="4" id="KW-0378">Hydrolase</keyword>